<gene>
    <name evidence="1" type="ORF">N7Z68_14425</name>
</gene>
<organism evidence="1 2">
    <name type="scientific">Alkalihalobacterium chitinilyticum</name>
    <dbReference type="NCBI Taxonomy" id="2980103"/>
    <lineage>
        <taxon>Bacteria</taxon>
        <taxon>Bacillati</taxon>
        <taxon>Bacillota</taxon>
        <taxon>Bacilli</taxon>
        <taxon>Bacillales</taxon>
        <taxon>Bacillaceae</taxon>
        <taxon>Alkalihalobacterium</taxon>
    </lineage>
</organism>
<proteinExistence type="predicted"/>
<evidence type="ECO:0000313" key="1">
    <source>
        <dbReference type="EMBL" id="MDE5414571.1"/>
    </source>
</evidence>
<protein>
    <submittedName>
        <fullName evidence="1">Uncharacterized protein</fullName>
    </submittedName>
</protein>
<dbReference type="RefSeq" id="WP_275119189.1">
    <property type="nucleotide sequence ID" value="NZ_JAOTPO010000010.1"/>
</dbReference>
<accession>A0ABT5VHA4</accession>
<name>A0ABT5VHA4_9BACI</name>
<reference evidence="1" key="1">
    <citation type="submission" date="2024-05" db="EMBL/GenBank/DDBJ databases">
        <title>Alkalihalobacillus sp. strain MEB203 novel alkaliphilic bacterium from Lonar Lake, India.</title>
        <authorList>
            <person name="Joshi A."/>
            <person name="Thite S."/>
            <person name="Mengade P."/>
        </authorList>
    </citation>
    <scope>NUCLEOTIDE SEQUENCE</scope>
    <source>
        <strain evidence="1">MEB 203</strain>
    </source>
</reference>
<sequence>MEKKSLRVRRNEETRENFFLRIGINFSFQNIIQSLFTEEEILEAFQPFYEITTLKEEVNLNLIYDTQSKLRKFALYNDDDIVQVMKLVKQAQKKQN</sequence>
<comment type="caution">
    <text evidence="1">The sequence shown here is derived from an EMBL/GenBank/DDBJ whole genome shotgun (WGS) entry which is preliminary data.</text>
</comment>
<keyword evidence="2" id="KW-1185">Reference proteome</keyword>
<dbReference type="EMBL" id="JAOTPO010000010">
    <property type="protein sequence ID" value="MDE5414571.1"/>
    <property type="molecule type" value="Genomic_DNA"/>
</dbReference>
<dbReference type="Proteomes" id="UP001148125">
    <property type="component" value="Unassembled WGS sequence"/>
</dbReference>
<evidence type="ECO:0000313" key="2">
    <source>
        <dbReference type="Proteomes" id="UP001148125"/>
    </source>
</evidence>